<evidence type="ECO:0000313" key="3">
    <source>
        <dbReference type="Proteomes" id="UP000824073"/>
    </source>
</evidence>
<comment type="caution">
    <text evidence="2">The sequence shown here is derived from an EMBL/GenBank/DDBJ whole genome shotgun (WGS) entry which is preliminary data.</text>
</comment>
<protein>
    <submittedName>
        <fullName evidence="2">Helix-turn-helix domain-containing protein</fullName>
    </submittedName>
</protein>
<proteinExistence type="predicted"/>
<accession>A0A9D1IV93</accession>
<evidence type="ECO:0000313" key="2">
    <source>
        <dbReference type="EMBL" id="HIU43770.1"/>
    </source>
</evidence>
<feature type="domain" description="Helix-turn-helix" evidence="1">
    <location>
        <begin position="10"/>
        <end position="55"/>
    </location>
</feature>
<reference evidence="2" key="2">
    <citation type="journal article" date="2021" name="PeerJ">
        <title>Extensive microbial diversity within the chicken gut microbiome revealed by metagenomics and culture.</title>
        <authorList>
            <person name="Gilroy R."/>
            <person name="Ravi A."/>
            <person name="Getino M."/>
            <person name="Pursley I."/>
            <person name="Horton D.L."/>
            <person name="Alikhan N.F."/>
            <person name="Baker D."/>
            <person name="Gharbi K."/>
            <person name="Hall N."/>
            <person name="Watson M."/>
            <person name="Adriaenssens E.M."/>
            <person name="Foster-Nyarko E."/>
            <person name="Jarju S."/>
            <person name="Secka A."/>
            <person name="Antonio M."/>
            <person name="Oren A."/>
            <person name="Chaudhuri R.R."/>
            <person name="La Ragione R."/>
            <person name="Hildebrand F."/>
            <person name="Pallen M.J."/>
        </authorList>
    </citation>
    <scope>NUCLEOTIDE SEQUENCE</scope>
    <source>
        <strain evidence="2">CHK191-8634</strain>
    </source>
</reference>
<reference evidence="2" key="1">
    <citation type="submission" date="2020-10" db="EMBL/GenBank/DDBJ databases">
        <authorList>
            <person name="Gilroy R."/>
        </authorList>
    </citation>
    <scope>NUCLEOTIDE SEQUENCE</scope>
    <source>
        <strain evidence="2">CHK191-8634</strain>
    </source>
</reference>
<evidence type="ECO:0000259" key="1">
    <source>
        <dbReference type="Pfam" id="PF12728"/>
    </source>
</evidence>
<dbReference type="AlphaFoldDB" id="A0A9D1IV93"/>
<name>A0A9D1IV93_9CLOT</name>
<sequence>MMFKSYPDVVTVKDLSKMLCIGRNSSYNLIHQNRIRFVRIGRDIFVPKICIIDFLLNDFKDVEY</sequence>
<dbReference type="Proteomes" id="UP000824073">
    <property type="component" value="Unassembled WGS sequence"/>
</dbReference>
<dbReference type="Pfam" id="PF12728">
    <property type="entry name" value="HTH_17"/>
    <property type="match status" value="1"/>
</dbReference>
<gene>
    <name evidence="2" type="ORF">IAB67_05670</name>
</gene>
<organism evidence="2 3">
    <name type="scientific">Candidatus Ventrousia excrementavium</name>
    <dbReference type="NCBI Taxonomy" id="2840961"/>
    <lineage>
        <taxon>Bacteria</taxon>
        <taxon>Bacillati</taxon>
        <taxon>Bacillota</taxon>
        <taxon>Clostridia</taxon>
        <taxon>Eubacteriales</taxon>
        <taxon>Clostridiaceae</taxon>
        <taxon>Clostridiaceae incertae sedis</taxon>
        <taxon>Candidatus Ventrousia</taxon>
    </lineage>
</organism>
<dbReference type="EMBL" id="DVMR01000046">
    <property type="protein sequence ID" value="HIU43770.1"/>
    <property type="molecule type" value="Genomic_DNA"/>
</dbReference>
<dbReference type="InterPro" id="IPR041657">
    <property type="entry name" value="HTH_17"/>
</dbReference>